<dbReference type="Proteomes" id="UP000509702">
    <property type="component" value="Plasmid unnamed1"/>
</dbReference>
<evidence type="ECO:0000256" key="7">
    <source>
        <dbReference type="PIRSR" id="PIRSR001589-2"/>
    </source>
</evidence>
<sequence>MSFAGSLGTGAVSAPFDLDRAVAVGDPAAGRIRTAESGPLRLAAGPGAVLASLGPDLLLAGRARLYGTAELRSALNLSSTGPEDAATLLLLAYRAWGLDFADRVPGTLACAIWDASARRLVLVRDSMGVEPLHYTRSAGRWLFAPMPSALLTDPEVTPAPDMETLALSIAELPVTGSATGYAGIRRVLPGHAAVIADDTVREHRHWHPDRIPTLRLASRADHVAAVTETLEKAVAFSLPPSGPVAAELSAGFDSGAVTALAARILARQGRRLVAYTGVPARAIPPDAYPGLLTDEGDLAAALAARFANVEHVRVPGNQGSLFADCDRRRLTYEQVERMSPNGIWSGAILRDVRRRRIPVLLEGGAGNVTFSYHGLYHLCALAGSGRFVSLARAVWSLGRHGNPTRLGLANHALAPWVPPAPVRMAKRLTGRRAPTGLDDLALNPETARRTGVLDRLLAGAHEDVRAMRGDGRSWRVAMLGDPGVAAGVRRVSGVDVRDPTADRRVVELCLSIPDDRYFDLETGETRAIARDLMRGLVPDTVVATRQKSIQSADWPDRLREARADIEAEIAWMEASPLARHFLDVPRLRRLVDQWPDRGWDGHAMRAVYLGTLCHALGVSRFLRQFDQGNRPAAPSEWEATP</sequence>
<evidence type="ECO:0000256" key="5">
    <source>
        <dbReference type="ARBA" id="ARBA00022840"/>
    </source>
</evidence>
<dbReference type="AlphaFoldDB" id="A0A6N1ABJ5"/>
<evidence type="ECO:0000256" key="3">
    <source>
        <dbReference type="ARBA" id="ARBA00012737"/>
    </source>
</evidence>
<dbReference type="Pfam" id="PF13537">
    <property type="entry name" value="GATase_7"/>
    <property type="match status" value="1"/>
</dbReference>
<dbReference type="InterPro" id="IPR006426">
    <property type="entry name" value="Asn_synth_AEB"/>
</dbReference>
<comment type="catalytic activity">
    <reaction evidence="6">
        <text>L-aspartate + L-glutamine + ATP + H2O = L-asparagine + L-glutamate + AMP + diphosphate + H(+)</text>
        <dbReference type="Rhea" id="RHEA:12228"/>
        <dbReference type="ChEBI" id="CHEBI:15377"/>
        <dbReference type="ChEBI" id="CHEBI:15378"/>
        <dbReference type="ChEBI" id="CHEBI:29985"/>
        <dbReference type="ChEBI" id="CHEBI:29991"/>
        <dbReference type="ChEBI" id="CHEBI:30616"/>
        <dbReference type="ChEBI" id="CHEBI:33019"/>
        <dbReference type="ChEBI" id="CHEBI:58048"/>
        <dbReference type="ChEBI" id="CHEBI:58359"/>
        <dbReference type="ChEBI" id="CHEBI:456215"/>
        <dbReference type="EC" id="6.3.5.4"/>
    </reaction>
</comment>
<dbReference type="KEGG" id="aoz:HUE56_00740"/>
<dbReference type="Gene3D" id="3.40.50.620">
    <property type="entry name" value="HUPs"/>
    <property type="match status" value="2"/>
</dbReference>
<dbReference type="RefSeq" id="WP_149200343.1">
    <property type="nucleotide sequence ID" value="NZ_BSOV01000130.1"/>
</dbReference>
<comment type="similarity">
    <text evidence="2">Belongs to the asparagine synthetase family.</text>
</comment>
<dbReference type="InterPro" id="IPR017932">
    <property type="entry name" value="GATase_2_dom"/>
</dbReference>
<dbReference type="EC" id="6.3.5.4" evidence="3"/>
<evidence type="ECO:0000256" key="4">
    <source>
        <dbReference type="ARBA" id="ARBA00022741"/>
    </source>
</evidence>
<accession>A0A6N1ABJ5</accession>
<dbReference type="SUPFAM" id="SSF56235">
    <property type="entry name" value="N-terminal nucleophile aminohydrolases (Ntn hydrolases)"/>
    <property type="match status" value="1"/>
</dbReference>
<reference evidence="9 10" key="1">
    <citation type="submission" date="2020-06" db="EMBL/GenBank/DDBJ databases">
        <title>Complete genome of Azosprillum oryzae KACC14407.</title>
        <authorList>
            <person name="Kim M."/>
            <person name="Park Y.-J."/>
            <person name="Shin J.-H."/>
        </authorList>
    </citation>
    <scope>NUCLEOTIDE SEQUENCE [LARGE SCALE GENOMIC DNA]</scope>
    <source>
        <strain evidence="9 10">KACC 14407</strain>
        <plasmid evidence="9 10">unnamed1</plasmid>
    </source>
</reference>
<evidence type="ECO:0000256" key="2">
    <source>
        <dbReference type="ARBA" id="ARBA00005752"/>
    </source>
</evidence>
<dbReference type="PANTHER" id="PTHR43284">
    <property type="entry name" value="ASPARAGINE SYNTHETASE (GLUTAMINE-HYDROLYZING)"/>
    <property type="match status" value="1"/>
</dbReference>
<dbReference type="GO" id="GO:0005829">
    <property type="term" value="C:cytosol"/>
    <property type="evidence" value="ECO:0007669"/>
    <property type="project" value="TreeGrafter"/>
</dbReference>
<dbReference type="InterPro" id="IPR014729">
    <property type="entry name" value="Rossmann-like_a/b/a_fold"/>
</dbReference>
<dbReference type="InterPro" id="IPR029055">
    <property type="entry name" value="Ntn_hydrolases_N"/>
</dbReference>
<name>A0A6N1ABJ5_9PROT</name>
<feature type="domain" description="Glutamine amidotransferase type-2" evidence="8">
    <location>
        <begin position="1"/>
        <end position="198"/>
    </location>
</feature>
<comment type="pathway">
    <text evidence="1">Amino-acid biosynthesis; L-asparagine biosynthesis; L-asparagine from L-aspartate (L-Gln route): step 1/1.</text>
</comment>
<organism evidence="9 10">
    <name type="scientific">Azospirillum oryzae</name>
    <dbReference type="NCBI Taxonomy" id="286727"/>
    <lineage>
        <taxon>Bacteria</taxon>
        <taxon>Pseudomonadati</taxon>
        <taxon>Pseudomonadota</taxon>
        <taxon>Alphaproteobacteria</taxon>
        <taxon>Rhodospirillales</taxon>
        <taxon>Azospirillaceae</taxon>
        <taxon>Azospirillum</taxon>
    </lineage>
</organism>
<dbReference type="PROSITE" id="PS51278">
    <property type="entry name" value="GATASE_TYPE_2"/>
    <property type="match status" value="1"/>
</dbReference>
<evidence type="ECO:0000256" key="6">
    <source>
        <dbReference type="ARBA" id="ARBA00048741"/>
    </source>
</evidence>
<proteinExistence type="inferred from homology"/>
<keyword evidence="9" id="KW-0614">Plasmid</keyword>
<feature type="binding site" evidence="7">
    <location>
        <position position="84"/>
    </location>
    <ligand>
        <name>L-glutamine</name>
        <dbReference type="ChEBI" id="CHEBI:58359"/>
    </ligand>
</feature>
<dbReference type="InterPro" id="IPR001962">
    <property type="entry name" value="Asn_synthase"/>
</dbReference>
<dbReference type="PIRSF" id="PIRSF001589">
    <property type="entry name" value="Asn_synthetase_glu-h"/>
    <property type="match status" value="1"/>
</dbReference>
<dbReference type="InterPro" id="IPR051786">
    <property type="entry name" value="ASN_synthetase/amidase"/>
</dbReference>
<dbReference type="EMBL" id="CP054615">
    <property type="protein sequence ID" value="QKS49071.1"/>
    <property type="molecule type" value="Genomic_DNA"/>
</dbReference>
<evidence type="ECO:0000313" key="10">
    <source>
        <dbReference type="Proteomes" id="UP000509702"/>
    </source>
</evidence>
<dbReference type="GO" id="GO:0004066">
    <property type="term" value="F:asparagine synthase (glutamine-hydrolyzing) activity"/>
    <property type="evidence" value="ECO:0007669"/>
    <property type="project" value="UniProtKB-EC"/>
</dbReference>
<protein>
    <recommendedName>
        <fullName evidence="3">asparagine synthase (glutamine-hydrolyzing)</fullName>
        <ecNumber evidence="3">6.3.5.4</ecNumber>
    </recommendedName>
</protein>
<dbReference type="Pfam" id="PF00733">
    <property type="entry name" value="Asn_synthase"/>
    <property type="match status" value="1"/>
</dbReference>
<dbReference type="PANTHER" id="PTHR43284:SF1">
    <property type="entry name" value="ASPARAGINE SYNTHETASE"/>
    <property type="match status" value="1"/>
</dbReference>
<dbReference type="GO" id="GO:0005524">
    <property type="term" value="F:ATP binding"/>
    <property type="evidence" value="ECO:0007669"/>
    <property type="project" value="UniProtKB-KW"/>
</dbReference>
<geneLocation type="plasmid" evidence="9 10">
    <name>unnamed1</name>
</geneLocation>
<keyword evidence="5 7" id="KW-0067">ATP-binding</keyword>
<evidence type="ECO:0000313" key="9">
    <source>
        <dbReference type="EMBL" id="QKS49071.1"/>
    </source>
</evidence>
<dbReference type="Gene3D" id="3.60.20.10">
    <property type="entry name" value="Glutamine Phosphoribosylpyrophosphate, subunit 1, domain 1"/>
    <property type="match status" value="1"/>
</dbReference>
<evidence type="ECO:0000256" key="1">
    <source>
        <dbReference type="ARBA" id="ARBA00005187"/>
    </source>
</evidence>
<dbReference type="GO" id="GO:0006529">
    <property type="term" value="P:asparagine biosynthetic process"/>
    <property type="evidence" value="ECO:0007669"/>
    <property type="project" value="InterPro"/>
</dbReference>
<keyword evidence="10" id="KW-1185">Reference proteome</keyword>
<dbReference type="OrthoDB" id="9763290at2"/>
<evidence type="ECO:0000259" key="8">
    <source>
        <dbReference type="PROSITE" id="PS51278"/>
    </source>
</evidence>
<keyword evidence="4 7" id="KW-0547">Nucleotide-binding</keyword>
<gene>
    <name evidence="9" type="ORF">HUE56_00740</name>
</gene>
<dbReference type="SUPFAM" id="SSF52402">
    <property type="entry name" value="Adenine nucleotide alpha hydrolases-like"/>
    <property type="match status" value="1"/>
</dbReference>